<protein>
    <submittedName>
        <fullName evidence="5">Uncharacterized protein</fullName>
    </submittedName>
</protein>
<dbReference type="Proteomes" id="UP000015103">
    <property type="component" value="Unassembled WGS sequence"/>
</dbReference>
<dbReference type="InterPro" id="IPR005178">
    <property type="entry name" value="Ostalpha/TMEM184C"/>
</dbReference>
<sequence length="359" mass="40076">MDYNTSFSSSRDDQATVVHLETATLINETVCNPLSIPSIRHYFTGFALFSIGGLALLTVLILYVDTVRHIIKSAPTSAKGHSVFVISVYPIVSIATYCATIVPRAQLVAEAVTQGMFMACLYQLFCLIVAYSGGEAQLVKKVHPNNLSLQVAPCCCWPFCSFLPTFTLTKLEKRMQVVEDPGRKKCSLRMRWLEETEEDIRTLEKAQRIEVISVAVTSCSRINIHGIIGNVGRRTVVVISILLGIWGIVMTVKVTLPVLQEYHIQGKFIALQLVLLFAKFQGFIAKFVAMGDIFPLIYNSAILWEMVILCTFARFLYKKALPEFYPTDSNSNIPKQISTITEKSAKTVILNDKTISIKF</sequence>
<evidence type="ECO:0000313" key="6">
    <source>
        <dbReference type="Proteomes" id="UP000015103"/>
    </source>
</evidence>
<dbReference type="Pfam" id="PF03619">
    <property type="entry name" value="Solute_trans_a"/>
    <property type="match status" value="2"/>
</dbReference>
<comment type="subcellular location">
    <subcellularLocation>
        <location evidence="1">Membrane</location>
        <topology evidence="1">Multi-pass membrane protein</topology>
    </subcellularLocation>
</comment>
<dbReference type="GO" id="GO:0016020">
    <property type="term" value="C:membrane"/>
    <property type="evidence" value="ECO:0007669"/>
    <property type="project" value="UniProtKB-SubCell"/>
</dbReference>
<dbReference type="STRING" id="13249.T1HFQ9"/>
<dbReference type="EMBL" id="ACPB03021727">
    <property type="status" value="NOT_ANNOTATED_CDS"/>
    <property type="molecule type" value="Genomic_DNA"/>
</dbReference>
<keyword evidence="4" id="KW-0472">Membrane</keyword>
<accession>T1HFQ9</accession>
<keyword evidence="6" id="KW-1185">Reference proteome</keyword>
<evidence type="ECO:0000313" key="5">
    <source>
        <dbReference type="EnsemblMetazoa" id="RPRC002881-PA"/>
    </source>
</evidence>
<keyword evidence="3" id="KW-1133">Transmembrane helix</keyword>
<organism evidence="5 6">
    <name type="scientific">Rhodnius prolixus</name>
    <name type="common">Triatomid bug</name>
    <dbReference type="NCBI Taxonomy" id="13249"/>
    <lineage>
        <taxon>Eukaryota</taxon>
        <taxon>Metazoa</taxon>
        <taxon>Ecdysozoa</taxon>
        <taxon>Arthropoda</taxon>
        <taxon>Hexapoda</taxon>
        <taxon>Insecta</taxon>
        <taxon>Pterygota</taxon>
        <taxon>Neoptera</taxon>
        <taxon>Paraneoptera</taxon>
        <taxon>Hemiptera</taxon>
        <taxon>Heteroptera</taxon>
        <taxon>Panheteroptera</taxon>
        <taxon>Cimicomorpha</taxon>
        <taxon>Reduviidae</taxon>
        <taxon>Triatominae</taxon>
        <taxon>Rhodnius</taxon>
    </lineage>
</organism>
<proteinExistence type="predicted"/>
<dbReference type="eggNOG" id="KOG2641">
    <property type="taxonomic scope" value="Eukaryota"/>
</dbReference>
<dbReference type="EnsemblMetazoa" id="RPRC002881-RA">
    <property type="protein sequence ID" value="RPRC002881-PA"/>
    <property type="gene ID" value="RPRC002881"/>
</dbReference>
<reference evidence="5" key="1">
    <citation type="submission" date="2015-05" db="UniProtKB">
        <authorList>
            <consortium name="EnsemblMetazoa"/>
        </authorList>
    </citation>
    <scope>IDENTIFICATION</scope>
</reference>
<evidence type="ECO:0000256" key="2">
    <source>
        <dbReference type="ARBA" id="ARBA00022692"/>
    </source>
</evidence>
<name>T1HFQ9_RHOPR</name>
<dbReference type="InParanoid" id="T1HFQ9"/>
<dbReference type="HOGENOM" id="CLU_063543_0_0_1"/>
<dbReference type="SMART" id="SM01417">
    <property type="entry name" value="Solute_trans_a"/>
    <property type="match status" value="1"/>
</dbReference>
<dbReference type="PANTHER" id="PTHR23423">
    <property type="entry name" value="ORGANIC SOLUTE TRANSPORTER-RELATED"/>
    <property type="match status" value="1"/>
</dbReference>
<keyword evidence="2" id="KW-0812">Transmembrane</keyword>
<dbReference type="FunCoup" id="T1HFQ9">
    <property type="interactions" value="18"/>
</dbReference>
<dbReference type="VEuPathDB" id="VectorBase:RPRC002881"/>
<dbReference type="AlphaFoldDB" id="T1HFQ9"/>
<evidence type="ECO:0000256" key="1">
    <source>
        <dbReference type="ARBA" id="ARBA00004141"/>
    </source>
</evidence>
<evidence type="ECO:0000256" key="3">
    <source>
        <dbReference type="ARBA" id="ARBA00022989"/>
    </source>
</evidence>
<evidence type="ECO:0000256" key="4">
    <source>
        <dbReference type="ARBA" id="ARBA00023136"/>
    </source>
</evidence>